<organism evidence="2 3">
    <name type="scientific">Raphidocelis subcapitata</name>
    <dbReference type="NCBI Taxonomy" id="307507"/>
    <lineage>
        <taxon>Eukaryota</taxon>
        <taxon>Viridiplantae</taxon>
        <taxon>Chlorophyta</taxon>
        <taxon>core chlorophytes</taxon>
        <taxon>Chlorophyceae</taxon>
        <taxon>CS clade</taxon>
        <taxon>Sphaeropleales</taxon>
        <taxon>Selenastraceae</taxon>
        <taxon>Raphidocelis</taxon>
    </lineage>
</organism>
<feature type="compositionally biased region" description="Low complexity" evidence="1">
    <location>
        <begin position="52"/>
        <end position="61"/>
    </location>
</feature>
<feature type="compositionally biased region" description="Low complexity" evidence="1">
    <location>
        <begin position="19"/>
        <end position="35"/>
    </location>
</feature>
<comment type="caution">
    <text evidence="2">The sequence shown here is derived from an EMBL/GenBank/DDBJ whole genome shotgun (WGS) entry which is preliminary data.</text>
</comment>
<dbReference type="STRING" id="307507.A0A2V0PE98"/>
<sequence>MQRPSPGRQVAARCPRGGCAVRPSAPSAARCRSSSGGHGGTAISSGGGAGGSAPHSAAAAATRRSAALAALASAALLLLQPAPPPAAAAADKDTFENVPGQLGSSGDDVRSRQPLSRLMQGKTGRAVEGCTRKCVPTCVRGGEGAPGLGPLSLRREPGGVVFAEGYRTRSYCLSECANVCSALLGKKQPPQ</sequence>
<accession>A0A2V0PE98</accession>
<keyword evidence="3" id="KW-1185">Reference proteome</keyword>
<dbReference type="PANTHER" id="PTHR36006">
    <property type="entry name" value="BNAC02G25390D PROTEIN"/>
    <property type="match status" value="1"/>
</dbReference>
<dbReference type="OrthoDB" id="1900575at2759"/>
<reference evidence="2 3" key="1">
    <citation type="journal article" date="2018" name="Sci. Rep.">
        <title>Raphidocelis subcapitata (=Pseudokirchneriella subcapitata) provides an insight into genome evolution and environmental adaptations in the Sphaeropleales.</title>
        <authorList>
            <person name="Suzuki S."/>
            <person name="Yamaguchi H."/>
            <person name="Nakajima N."/>
            <person name="Kawachi M."/>
        </authorList>
    </citation>
    <scope>NUCLEOTIDE SEQUENCE [LARGE SCALE GENOMIC DNA]</scope>
    <source>
        <strain evidence="2 3">NIES-35</strain>
    </source>
</reference>
<evidence type="ECO:0000256" key="1">
    <source>
        <dbReference type="SAM" id="MobiDB-lite"/>
    </source>
</evidence>
<dbReference type="Proteomes" id="UP000247498">
    <property type="component" value="Unassembled WGS sequence"/>
</dbReference>
<evidence type="ECO:0000313" key="2">
    <source>
        <dbReference type="EMBL" id="GBF98178.1"/>
    </source>
</evidence>
<name>A0A2V0PE98_9CHLO</name>
<evidence type="ECO:0000313" key="3">
    <source>
        <dbReference type="Proteomes" id="UP000247498"/>
    </source>
</evidence>
<proteinExistence type="predicted"/>
<feature type="compositionally biased region" description="Gly residues" evidence="1">
    <location>
        <begin position="36"/>
        <end position="51"/>
    </location>
</feature>
<feature type="region of interest" description="Disordered" evidence="1">
    <location>
        <begin position="1"/>
        <end position="61"/>
    </location>
</feature>
<gene>
    <name evidence="2" type="ORF">Rsub_10678</name>
</gene>
<dbReference type="PANTHER" id="PTHR36006:SF2">
    <property type="entry name" value="OS06G0704200 PROTEIN"/>
    <property type="match status" value="1"/>
</dbReference>
<dbReference type="EMBL" id="BDRX01000118">
    <property type="protein sequence ID" value="GBF98178.1"/>
    <property type="molecule type" value="Genomic_DNA"/>
</dbReference>
<dbReference type="AlphaFoldDB" id="A0A2V0PE98"/>
<protein>
    <submittedName>
        <fullName evidence="2">Uncharacterized protein</fullName>
    </submittedName>
</protein>
<dbReference type="InParanoid" id="A0A2V0PE98"/>